<dbReference type="PIRSF" id="PIRSF000676">
    <property type="entry name" value="Homoser_kin"/>
    <property type="match status" value="1"/>
</dbReference>
<proteinExistence type="inferred from homology"/>
<evidence type="ECO:0000256" key="13">
    <source>
        <dbReference type="HAMAP-Rule" id="MF_00384"/>
    </source>
</evidence>
<evidence type="ECO:0000259" key="15">
    <source>
        <dbReference type="Pfam" id="PF08544"/>
    </source>
</evidence>
<dbReference type="PANTHER" id="PTHR20861">
    <property type="entry name" value="HOMOSERINE/4-DIPHOSPHOCYTIDYL-2-C-METHYL-D-ERYTHRITOL KINASE"/>
    <property type="match status" value="1"/>
</dbReference>
<dbReference type="GO" id="GO:0004413">
    <property type="term" value="F:homoserine kinase activity"/>
    <property type="evidence" value="ECO:0007669"/>
    <property type="project" value="UniProtKB-EC"/>
</dbReference>
<evidence type="ECO:0000256" key="1">
    <source>
        <dbReference type="ARBA" id="ARBA00005015"/>
    </source>
</evidence>
<evidence type="ECO:0000256" key="4">
    <source>
        <dbReference type="ARBA" id="ARBA00017858"/>
    </source>
</evidence>
<keyword evidence="10 13" id="KW-0067">ATP-binding</keyword>
<dbReference type="InterPro" id="IPR020568">
    <property type="entry name" value="Ribosomal_Su5_D2-typ_SF"/>
</dbReference>
<dbReference type="SUPFAM" id="SSF54211">
    <property type="entry name" value="Ribosomal protein S5 domain 2-like"/>
    <property type="match status" value="1"/>
</dbReference>
<keyword evidence="5 13" id="KW-0028">Amino-acid biosynthesis</keyword>
<dbReference type="Gene3D" id="3.30.230.10">
    <property type="match status" value="1"/>
</dbReference>
<dbReference type="NCBIfam" id="TIGR00191">
    <property type="entry name" value="thrB"/>
    <property type="match status" value="1"/>
</dbReference>
<evidence type="ECO:0000256" key="7">
    <source>
        <dbReference type="ARBA" id="ARBA00022697"/>
    </source>
</evidence>
<evidence type="ECO:0000256" key="9">
    <source>
        <dbReference type="ARBA" id="ARBA00022777"/>
    </source>
</evidence>
<dbReference type="InterPro" id="IPR006203">
    <property type="entry name" value="GHMP_knse_ATP-bd_CS"/>
</dbReference>
<dbReference type="PANTHER" id="PTHR20861:SF1">
    <property type="entry name" value="HOMOSERINE KINASE"/>
    <property type="match status" value="1"/>
</dbReference>
<name>A0ABX7VWQ0_9BACI</name>
<evidence type="ECO:0000256" key="2">
    <source>
        <dbReference type="ARBA" id="ARBA00007370"/>
    </source>
</evidence>
<evidence type="ECO:0000256" key="3">
    <source>
        <dbReference type="ARBA" id="ARBA00012078"/>
    </source>
</evidence>
<sequence>MNFAVKIPCSTSNLGAGFDSIGLALNLYLELEAKRSDVWEFIAITETLQGLPSGKDNFIYQIAEKVAKKYGVAQLPPCQVKIKSDIPLARGLGSSATATLAGIELASQLLDLQLETEDKLAIATAIEGHPDNVAPSLLGGCVIGHYQEEVNCVQLPFENVSLIAIIPEYELKTKAAREVLPQELSFQSSVHASSIANVSVAAICQQNWPLLGSLMKKDLFHQPYRKKLVPHFEQLQSNLQEKVYGLFISGAGPTVIALAEKDCPESKIAEWQNNFPTCQWIKLQVDNNGMEVRKAKTP</sequence>
<evidence type="ECO:0000256" key="6">
    <source>
        <dbReference type="ARBA" id="ARBA00022679"/>
    </source>
</evidence>
<keyword evidence="13" id="KW-0963">Cytoplasm</keyword>
<evidence type="ECO:0000259" key="14">
    <source>
        <dbReference type="Pfam" id="PF00288"/>
    </source>
</evidence>
<feature type="domain" description="GHMP kinase C-terminal" evidence="15">
    <location>
        <begin position="200"/>
        <end position="276"/>
    </location>
</feature>
<comment type="pathway">
    <text evidence="1 13">Amino-acid biosynthesis; L-threonine biosynthesis; L-threonine from L-aspartate: step 4/5.</text>
</comment>
<keyword evidence="6 13" id="KW-0808">Transferase</keyword>
<evidence type="ECO:0000256" key="8">
    <source>
        <dbReference type="ARBA" id="ARBA00022741"/>
    </source>
</evidence>
<evidence type="ECO:0000256" key="5">
    <source>
        <dbReference type="ARBA" id="ARBA00022605"/>
    </source>
</evidence>
<dbReference type="PROSITE" id="PS00627">
    <property type="entry name" value="GHMP_KINASES_ATP"/>
    <property type="match status" value="1"/>
</dbReference>
<dbReference type="Pfam" id="PF08544">
    <property type="entry name" value="GHMP_kinases_C"/>
    <property type="match status" value="1"/>
</dbReference>
<dbReference type="InterPro" id="IPR036554">
    <property type="entry name" value="GHMP_kinase_C_sf"/>
</dbReference>
<evidence type="ECO:0000256" key="10">
    <source>
        <dbReference type="ARBA" id="ARBA00022840"/>
    </source>
</evidence>
<dbReference type="SUPFAM" id="SSF55060">
    <property type="entry name" value="GHMP Kinase, C-terminal domain"/>
    <property type="match status" value="1"/>
</dbReference>
<keyword evidence="8 13" id="KW-0547">Nucleotide-binding</keyword>
<keyword evidence="7 13" id="KW-0791">Threonine biosynthesis</keyword>
<comment type="catalytic activity">
    <reaction evidence="11 13">
        <text>L-homoserine + ATP = O-phospho-L-homoserine + ADP + H(+)</text>
        <dbReference type="Rhea" id="RHEA:13985"/>
        <dbReference type="ChEBI" id="CHEBI:15378"/>
        <dbReference type="ChEBI" id="CHEBI:30616"/>
        <dbReference type="ChEBI" id="CHEBI:57476"/>
        <dbReference type="ChEBI" id="CHEBI:57590"/>
        <dbReference type="ChEBI" id="CHEBI:456216"/>
        <dbReference type="EC" id="2.7.1.39"/>
    </reaction>
</comment>
<dbReference type="EC" id="2.7.1.39" evidence="3 13"/>
<comment type="function">
    <text evidence="12 13">Catalyzes the ATP-dependent phosphorylation of L-homoserine to L-homoserine phosphate.</text>
</comment>
<evidence type="ECO:0000256" key="11">
    <source>
        <dbReference type="ARBA" id="ARBA00049375"/>
    </source>
</evidence>
<reference evidence="16 17" key="1">
    <citation type="submission" date="2019-12" db="EMBL/GenBank/DDBJ databases">
        <title>The whole genome sequencing of a strain isolated from a Mars analog, Dalangtan Playa.</title>
        <authorList>
            <person name="Huang T."/>
        </authorList>
    </citation>
    <scope>NUCLEOTIDE SEQUENCE [LARGE SCALE GENOMIC DNA]</scope>
    <source>
        <strain evidence="16 17">DP4-553-S</strain>
    </source>
</reference>
<dbReference type="InterPro" id="IPR013750">
    <property type="entry name" value="GHMP_kinase_C_dom"/>
</dbReference>
<evidence type="ECO:0000313" key="16">
    <source>
        <dbReference type="EMBL" id="QTN00196.1"/>
    </source>
</evidence>
<dbReference type="EMBL" id="CP046956">
    <property type="protein sequence ID" value="QTN00196.1"/>
    <property type="molecule type" value="Genomic_DNA"/>
</dbReference>
<dbReference type="Gene3D" id="3.30.70.890">
    <property type="entry name" value="GHMP kinase, C-terminal domain"/>
    <property type="match status" value="1"/>
</dbReference>
<dbReference type="InterPro" id="IPR014721">
    <property type="entry name" value="Ribsml_uS5_D2-typ_fold_subgr"/>
</dbReference>
<dbReference type="InterPro" id="IPR000870">
    <property type="entry name" value="Homoserine_kinase"/>
</dbReference>
<evidence type="ECO:0000256" key="12">
    <source>
        <dbReference type="ARBA" id="ARBA00049954"/>
    </source>
</evidence>
<dbReference type="InterPro" id="IPR006204">
    <property type="entry name" value="GHMP_kinase_N_dom"/>
</dbReference>
<feature type="domain" description="GHMP kinase N-terminal" evidence="14">
    <location>
        <begin position="57"/>
        <end position="140"/>
    </location>
</feature>
<keyword evidence="17" id="KW-1185">Reference proteome</keyword>
<keyword evidence="9 13" id="KW-0418">Kinase</keyword>
<dbReference type="RefSeq" id="WP_209365339.1">
    <property type="nucleotide sequence ID" value="NZ_CP046956.1"/>
</dbReference>
<comment type="similarity">
    <text evidence="2 13">Belongs to the GHMP kinase family. Homoserine kinase subfamily.</text>
</comment>
<comment type="subcellular location">
    <subcellularLocation>
        <location evidence="13">Cytoplasm</location>
    </subcellularLocation>
</comment>
<dbReference type="PRINTS" id="PR00958">
    <property type="entry name" value="HOMSERKINASE"/>
</dbReference>
<protein>
    <recommendedName>
        <fullName evidence="4 13">Homoserine kinase</fullName>
        <shortName evidence="13">HK</shortName>
        <shortName evidence="13">HSK</shortName>
        <ecNumber evidence="3 13">2.7.1.39</ecNumber>
    </recommendedName>
</protein>
<dbReference type="HAMAP" id="MF_00384">
    <property type="entry name" value="Homoser_kinase"/>
    <property type="match status" value="1"/>
</dbReference>
<dbReference type="Pfam" id="PF00288">
    <property type="entry name" value="GHMP_kinases_N"/>
    <property type="match status" value="1"/>
</dbReference>
<dbReference type="Proteomes" id="UP000665043">
    <property type="component" value="Chromosome"/>
</dbReference>
<gene>
    <name evidence="13" type="primary">thrB</name>
    <name evidence="16" type="ORF">ERJ70_13350</name>
</gene>
<accession>A0ABX7VWQ0</accession>
<organism evidence="16 17">
    <name type="scientific">Sediminibacillus dalangtanensis</name>
    <dbReference type="NCBI Taxonomy" id="2729421"/>
    <lineage>
        <taxon>Bacteria</taxon>
        <taxon>Bacillati</taxon>
        <taxon>Bacillota</taxon>
        <taxon>Bacilli</taxon>
        <taxon>Bacillales</taxon>
        <taxon>Bacillaceae</taxon>
        <taxon>Sediminibacillus</taxon>
    </lineage>
</organism>
<feature type="binding site" evidence="13">
    <location>
        <begin position="87"/>
        <end position="97"/>
    </location>
    <ligand>
        <name>ATP</name>
        <dbReference type="ChEBI" id="CHEBI:30616"/>
    </ligand>
</feature>
<evidence type="ECO:0000313" key="17">
    <source>
        <dbReference type="Proteomes" id="UP000665043"/>
    </source>
</evidence>